<comment type="caution">
    <text evidence="3">The sequence shown here is derived from an EMBL/GenBank/DDBJ whole genome shotgun (WGS) entry which is preliminary data.</text>
</comment>
<reference evidence="3 4" key="1">
    <citation type="submission" date="2020-08" db="EMBL/GenBank/DDBJ databases">
        <title>Genomic Encyclopedia of Type Strains, Phase IV (KMG-IV): sequencing the most valuable type-strain genomes for metagenomic binning, comparative biology and taxonomic classification.</title>
        <authorList>
            <person name="Goeker M."/>
        </authorList>
    </citation>
    <scope>NUCLEOTIDE SEQUENCE [LARGE SCALE GENOMIC DNA]</scope>
    <source>
        <strain evidence="3 4">DSM 17976</strain>
    </source>
</reference>
<dbReference type="RefSeq" id="WP_183977675.1">
    <property type="nucleotide sequence ID" value="NZ_JACIBY010000011.1"/>
</dbReference>
<dbReference type="GO" id="GO:0033922">
    <property type="term" value="F:peptidoglycan beta-N-acetylmuramidase activity"/>
    <property type="evidence" value="ECO:0007669"/>
    <property type="project" value="InterPro"/>
</dbReference>
<dbReference type="PANTHER" id="PTHR42915:SF1">
    <property type="entry name" value="PEPTIDOGLYCAN BETA-N-ACETYLMURAMIDASE NAMZ"/>
    <property type="match status" value="1"/>
</dbReference>
<gene>
    <name evidence="3" type="ORF">FHS57_004624</name>
</gene>
<dbReference type="InterPro" id="IPR008302">
    <property type="entry name" value="NamZ"/>
</dbReference>
<sequence length="394" mass="45337">MIRPHSLRALIDTLKTNHRNVGLLCNQTAFLFEEKMYLMDWLAKEKVLKTIFVPEHGLFSELQDQEALENAEIYHFWEGVNCVSLYGHDEQSLKASPEKVEELDDILIDIQDVGCRYFTYLTTIAYLFETIARCQRPPRVWVIDHPNPAGRQVEGSPISTTYASFIGHEGLPHRHGLTLGEIAFWLKEFYGGAFDLQVLMGASPDYFMQIYPSPNFPSLQTAELYSGQCLFEATILSEGRGTTRPFEIVGAPFLRWETLHRIKHDVEHLSKEYHWFNYVLRPLQFIPTFHKYANELCGGFQIHLSTQAKNHSLLSSLLLLRTFNEHIPNLWRIGSYEKGNPRTALEILVGDELLIDFVRGKQPLLEVVSYLKGSENQWINSVGYVSKEPLFSLL</sequence>
<feature type="domain" description="Peptidoglycan beta-N-acetylmuramidase NamZ C-terminal" evidence="2">
    <location>
        <begin position="224"/>
        <end position="380"/>
    </location>
</feature>
<feature type="domain" description="Peptidoglycan beta-N-acetylmuramidase NamZ N-terminal" evidence="1">
    <location>
        <begin position="21"/>
        <end position="201"/>
    </location>
</feature>
<dbReference type="AlphaFoldDB" id="A0A7W5ZS26"/>
<dbReference type="Pfam" id="PF07075">
    <property type="entry name" value="NamZ_N"/>
    <property type="match status" value="1"/>
</dbReference>
<dbReference type="InterPro" id="IPR048503">
    <property type="entry name" value="NamZ_C"/>
</dbReference>
<proteinExistence type="predicted"/>
<dbReference type="Proteomes" id="UP000541352">
    <property type="component" value="Unassembled WGS sequence"/>
</dbReference>
<dbReference type="Pfam" id="PF20732">
    <property type="entry name" value="NamZ_C"/>
    <property type="match status" value="1"/>
</dbReference>
<dbReference type="EMBL" id="JACIBY010000011">
    <property type="protein sequence ID" value="MBB3840604.1"/>
    <property type="molecule type" value="Genomic_DNA"/>
</dbReference>
<dbReference type="InterPro" id="IPR048502">
    <property type="entry name" value="NamZ_N"/>
</dbReference>
<evidence type="ECO:0000313" key="4">
    <source>
        <dbReference type="Proteomes" id="UP000541352"/>
    </source>
</evidence>
<keyword evidence="4" id="KW-1185">Reference proteome</keyword>
<protein>
    <submittedName>
        <fullName evidence="3">Uncharacterized protein YbbC (DUF1343 family)</fullName>
    </submittedName>
</protein>
<evidence type="ECO:0000313" key="3">
    <source>
        <dbReference type="EMBL" id="MBB3840604.1"/>
    </source>
</evidence>
<accession>A0A7W5ZS26</accession>
<dbReference type="PIRSF" id="PIRSF016719">
    <property type="entry name" value="UCP016719"/>
    <property type="match status" value="1"/>
</dbReference>
<dbReference type="PANTHER" id="PTHR42915">
    <property type="entry name" value="HYPOTHETICAL 460 KDA PROTEIN IN FEUA-SIGW INTERGENIC REGION [PRECURSOR]"/>
    <property type="match status" value="1"/>
</dbReference>
<evidence type="ECO:0000259" key="2">
    <source>
        <dbReference type="Pfam" id="PF20732"/>
    </source>
</evidence>
<dbReference type="Gene3D" id="3.90.1150.140">
    <property type="match status" value="1"/>
</dbReference>
<evidence type="ECO:0000259" key="1">
    <source>
        <dbReference type="Pfam" id="PF07075"/>
    </source>
</evidence>
<dbReference type="Gene3D" id="3.40.50.12170">
    <property type="entry name" value="Uncharacterised protein PF07075, DUF1343"/>
    <property type="match status" value="1"/>
</dbReference>
<organism evidence="3 4">
    <name type="scientific">Runella defluvii</name>
    <dbReference type="NCBI Taxonomy" id="370973"/>
    <lineage>
        <taxon>Bacteria</taxon>
        <taxon>Pseudomonadati</taxon>
        <taxon>Bacteroidota</taxon>
        <taxon>Cytophagia</taxon>
        <taxon>Cytophagales</taxon>
        <taxon>Spirosomataceae</taxon>
        <taxon>Runella</taxon>
    </lineage>
</organism>
<name>A0A7W5ZS26_9BACT</name>